<comment type="caution">
    <text evidence="4">The sequence shown here is derived from an EMBL/GenBank/DDBJ whole genome shotgun (WGS) entry which is preliminary data.</text>
</comment>
<feature type="domain" description="Outer membrane protein beta-barrel" evidence="3">
    <location>
        <begin position="11"/>
        <end position="248"/>
    </location>
</feature>
<keyword evidence="5" id="KW-1185">Reference proteome</keyword>
<evidence type="ECO:0000313" key="4">
    <source>
        <dbReference type="EMBL" id="KWV49354.1"/>
    </source>
</evidence>
<protein>
    <submittedName>
        <fullName evidence="4">Heat resistant agglutinin 1 protein</fullName>
    </submittedName>
</protein>
<dbReference type="EMBL" id="LNCD01000091">
    <property type="protein sequence ID" value="KWV49354.1"/>
    <property type="molecule type" value="Genomic_DNA"/>
</dbReference>
<name>A0A120FJM9_9HYPH</name>
<dbReference type="Gene3D" id="2.40.160.20">
    <property type="match status" value="1"/>
</dbReference>
<keyword evidence="1 2" id="KW-0732">Signal</keyword>
<dbReference type="AlphaFoldDB" id="A0A120FJM9"/>
<dbReference type="RefSeq" id="WP_062371738.1">
    <property type="nucleotide sequence ID" value="NZ_LNCD01000091.1"/>
</dbReference>
<evidence type="ECO:0000256" key="1">
    <source>
        <dbReference type="ARBA" id="ARBA00022729"/>
    </source>
</evidence>
<evidence type="ECO:0000256" key="2">
    <source>
        <dbReference type="SAM" id="SignalP"/>
    </source>
</evidence>
<dbReference type="InterPro" id="IPR011250">
    <property type="entry name" value="OMP/PagP_B-barrel"/>
</dbReference>
<dbReference type="SUPFAM" id="SSF56925">
    <property type="entry name" value="OMPA-like"/>
    <property type="match status" value="1"/>
</dbReference>
<evidence type="ECO:0000259" key="3">
    <source>
        <dbReference type="Pfam" id="PF13505"/>
    </source>
</evidence>
<organism evidence="4 5">
    <name type="scientific">Rhizobium altiplani</name>
    <dbReference type="NCBI Taxonomy" id="1864509"/>
    <lineage>
        <taxon>Bacteria</taxon>
        <taxon>Pseudomonadati</taxon>
        <taxon>Pseudomonadota</taxon>
        <taxon>Alphaproteobacteria</taxon>
        <taxon>Hyphomicrobiales</taxon>
        <taxon>Rhizobiaceae</taxon>
        <taxon>Rhizobium/Agrobacterium group</taxon>
        <taxon>Rhizobium</taxon>
    </lineage>
</organism>
<dbReference type="InterPro" id="IPR027385">
    <property type="entry name" value="Beta-barrel_OMP"/>
</dbReference>
<dbReference type="Pfam" id="PF13505">
    <property type="entry name" value="OMP_b-brl"/>
    <property type="match status" value="1"/>
</dbReference>
<sequence length="270" mass="28009">MKSSTIIRATAASFALFGGPAMAEEPPITQAPEVTIAGDASARGWYLRGDLGYAPWTGNEAPAYRFTDAGGATAGGEFDPARFSRPISGGAGIGYQFTDIWRADFTGDFFKSTFTGTARTDLPCAASAAVGTGCAFGARGDLRAYGVMANGYADLATIAGFTPYVGAGIGATNVKWGNVHAQPACTDGASTCSGAAFSQQELNGESSWRFTYALMAGLSYEVTDTIKIDVGYRFSDIAGGSMFTGPSGSSGRDDGLTRYEIRVGLRIAGW</sequence>
<accession>A0A120FJM9</accession>
<dbReference type="OrthoDB" id="5643626at2"/>
<evidence type="ECO:0000313" key="5">
    <source>
        <dbReference type="Proteomes" id="UP000068164"/>
    </source>
</evidence>
<feature type="signal peptide" evidence="2">
    <location>
        <begin position="1"/>
        <end position="23"/>
    </location>
</feature>
<dbReference type="Proteomes" id="UP000068164">
    <property type="component" value="Unassembled WGS sequence"/>
</dbReference>
<reference evidence="4 5" key="1">
    <citation type="submission" date="2015-11" db="EMBL/GenBank/DDBJ databases">
        <title>Draft Genome Sequence of the Strain BR 10423 (Rhizobium sp.) isolated from nodules of Mimosa pudica.</title>
        <authorList>
            <person name="Barauna A.C."/>
            <person name="Zilli J.E."/>
            <person name="Simoes-Araujo J.L."/>
            <person name="Reis V.M."/>
            <person name="James E.K."/>
            <person name="Reis F.B.Jr."/>
            <person name="Rouws L.F."/>
            <person name="Passos S.R."/>
            <person name="Gois S.R."/>
        </authorList>
    </citation>
    <scope>NUCLEOTIDE SEQUENCE [LARGE SCALE GENOMIC DNA]</scope>
    <source>
        <strain evidence="4 5">BR10423</strain>
    </source>
</reference>
<feature type="chain" id="PRO_5007165378" evidence="2">
    <location>
        <begin position="24"/>
        <end position="270"/>
    </location>
</feature>
<gene>
    <name evidence="4" type="ORF">AS026_10500</name>
</gene>
<proteinExistence type="predicted"/>